<reference evidence="6 7" key="1">
    <citation type="submission" date="2021-03" db="EMBL/GenBank/DDBJ databases">
        <title>Antimicrobial resistance genes in bacteria isolated from Japanese honey, and their potential for conferring macrolide and lincosamide resistance in the American foulbrood pathogen Paenibacillus larvae.</title>
        <authorList>
            <person name="Okamoto M."/>
            <person name="Kumagai M."/>
            <person name="Kanamori H."/>
            <person name="Takamatsu D."/>
        </authorList>
    </citation>
    <scope>NUCLEOTIDE SEQUENCE [LARGE SCALE GENOMIC DNA]</scope>
    <source>
        <strain evidence="6 7">J42TS3</strain>
    </source>
</reference>
<keyword evidence="3" id="KW-0238">DNA-binding</keyword>
<dbReference type="Gene3D" id="3.40.50.2300">
    <property type="match status" value="2"/>
</dbReference>
<name>A0ABQ4MEY9_9BACL</name>
<dbReference type="InterPro" id="IPR028082">
    <property type="entry name" value="Peripla_BP_I"/>
</dbReference>
<evidence type="ECO:0000256" key="1">
    <source>
        <dbReference type="ARBA" id="ARBA00022491"/>
    </source>
</evidence>
<evidence type="ECO:0000259" key="5">
    <source>
        <dbReference type="PROSITE" id="PS50932"/>
    </source>
</evidence>
<evidence type="ECO:0000256" key="3">
    <source>
        <dbReference type="ARBA" id="ARBA00023125"/>
    </source>
</evidence>
<dbReference type="InterPro" id="IPR046335">
    <property type="entry name" value="LacI/GalR-like_sensor"/>
</dbReference>
<dbReference type="SUPFAM" id="SSF47413">
    <property type="entry name" value="lambda repressor-like DNA-binding domains"/>
    <property type="match status" value="1"/>
</dbReference>
<evidence type="ECO:0000313" key="6">
    <source>
        <dbReference type="EMBL" id="GIP54538.1"/>
    </source>
</evidence>
<dbReference type="Gene3D" id="1.10.260.40">
    <property type="entry name" value="lambda repressor-like DNA-binding domains"/>
    <property type="match status" value="1"/>
</dbReference>
<keyword evidence="1" id="KW-0678">Repressor</keyword>
<proteinExistence type="predicted"/>
<dbReference type="Proteomes" id="UP000679992">
    <property type="component" value="Unassembled WGS sequence"/>
</dbReference>
<sequence length="347" mass="38039">MNIFDIARIAGVSRKTVQRVLNNSASVSPKTREKVLGVMEEYHYEPNSAARKLSSKRTHTIGLFIIQDKNNYTLYSDDMYYGAAIGAVISHCFERGYNTLVTILDVSDTSALFSQYKQKNIDGGIVISWSNVQKLMEQIKEAGFEICVFDPNNAPDGGLSVPAPKIDNRKATYKAVEYLADLGHKDIGMITGLLNNPAGLERYEGFMDAMQTRKLPVSQDRIFHGDFTEQSGKAAVEQWISGGTLPTAVFCSNDLTAIGAMKALAAHKLSVPDDISVIGFDDLLISQYLHPALTTLRVPRVDMAVSLVNQLISVLEEDGNAAEETLFEAELIVRDSCSATKIAGKFS</sequence>
<evidence type="ECO:0000313" key="7">
    <source>
        <dbReference type="Proteomes" id="UP000679992"/>
    </source>
</evidence>
<dbReference type="SMART" id="SM00354">
    <property type="entry name" value="HTH_LACI"/>
    <property type="match status" value="1"/>
</dbReference>
<protein>
    <submittedName>
        <fullName evidence="6">HTH-type transcriptional repressor ExuR</fullName>
    </submittedName>
</protein>
<keyword evidence="7" id="KW-1185">Reference proteome</keyword>
<evidence type="ECO:0000256" key="4">
    <source>
        <dbReference type="ARBA" id="ARBA00023163"/>
    </source>
</evidence>
<dbReference type="RefSeq" id="WP_213655805.1">
    <property type="nucleotide sequence ID" value="NZ_BOSL01000012.1"/>
</dbReference>
<dbReference type="CDD" id="cd01392">
    <property type="entry name" value="HTH_LacI"/>
    <property type="match status" value="1"/>
</dbReference>
<keyword evidence="4" id="KW-0804">Transcription</keyword>
<dbReference type="PROSITE" id="PS00356">
    <property type="entry name" value="HTH_LACI_1"/>
    <property type="match status" value="1"/>
</dbReference>
<accession>A0ABQ4MEY9</accession>
<dbReference type="Pfam" id="PF13377">
    <property type="entry name" value="Peripla_BP_3"/>
    <property type="match status" value="1"/>
</dbReference>
<feature type="domain" description="HTH lacI-type" evidence="5">
    <location>
        <begin position="1"/>
        <end position="55"/>
    </location>
</feature>
<dbReference type="PANTHER" id="PTHR30146">
    <property type="entry name" value="LACI-RELATED TRANSCRIPTIONAL REPRESSOR"/>
    <property type="match status" value="1"/>
</dbReference>
<dbReference type="CDD" id="cd06267">
    <property type="entry name" value="PBP1_LacI_sugar_binding-like"/>
    <property type="match status" value="1"/>
</dbReference>
<evidence type="ECO:0000256" key="2">
    <source>
        <dbReference type="ARBA" id="ARBA00023015"/>
    </source>
</evidence>
<dbReference type="EMBL" id="BOSL01000012">
    <property type="protein sequence ID" value="GIP54538.1"/>
    <property type="molecule type" value="Genomic_DNA"/>
</dbReference>
<dbReference type="Pfam" id="PF00356">
    <property type="entry name" value="LacI"/>
    <property type="match status" value="1"/>
</dbReference>
<gene>
    <name evidence="6" type="primary">exuR_3</name>
    <name evidence="6" type="ORF">J42TS3_35730</name>
</gene>
<comment type="caution">
    <text evidence="6">The sequence shown here is derived from an EMBL/GenBank/DDBJ whole genome shotgun (WGS) entry which is preliminary data.</text>
</comment>
<keyword evidence="2" id="KW-0805">Transcription regulation</keyword>
<dbReference type="PANTHER" id="PTHR30146:SF148">
    <property type="entry name" value="HTH-TYPE TRANSCRIPTIONAL REPRESSOR PURR-RELATED"/>
    <property type="match status" value="1"/>
</dbReference>
<dbReference type="SUPFAM" id="SSF53822">
    <property type="entry name" value="Periplasmic binding protein-like I"/>
    <property type="match status" value="1"/>
</dbReference>
<dbReference type="PROSITE" id="PS50932">
    <property type="entry name" value="HTH_LACI_2"/>
    <property type="match status" value="1"/>
</dbReference>
<dbReference type="InterPro" id="IPR000843">
    <property type="entry name" value="HTH_LacI"/>
</dbReference>
<organism evidence="6 7">
    <name type="scientific">Paenibacillus vini</name>
    <dbReference type="NCBI Taxonomy" id="1476024"/>
    <lineage>
        <taxon>Bacteria</taxon>
        <taxon>Bacillati</taxon>
        <taxon>Bacillota</taxon>
        <taxon>Bacilli</taxon>
        <taxon>Bacillales</taxon>
        <taxon>Paenibacillaceae</taxon>
        <taxon>Paenibacillus</taxon>
    </lineage>
</organism>
<dbReference type="InterPro" id="IPR010982">
    <property type="entry name" value="Lambda_DNA-bd_dom_sf"/>
</dbReference>